<dbReference type="Pfam" id="PF25593">
    <property type="entry name" value="GldD_lipo"/>
    <property type="match status" value="1"/>
</dbReference>
<comment type="caution">
    <text evidence="1">The sequence shown here is derived from an EMBL/GenBank/DDBJ whole genome shotgun (WGS) entry which is preliminary data.</text>
</comment>
<evidence type="ECO:0000313" key="1">
    <source>
        <dbReference type="EMBL" id="HIX86309.1"/>
    </source>
</evidence>
<dbReference type="Proteomes" id="UP000823847">
    <property type="component" value="Unassembled WGS sequence"/>
</dbReference>
<evidence type="ECO:0000313" key="2">
    <source>
        <dbReference type="Proteomes" id="UP000823847"/>
    </source>
</evidence>
<protein>
    <submittedName>
        <fullName evidence="1">Gliding motility protein GldD</fullName>
    </submittedName>
</protein>
<name>A0A9D1XRT2_9BACT</name>
<reference evidence="1" key="2">
    <citation type="submission" date="2021-04" db="EMBL/GenBank/DDBJ databases">
        <authorList>
            <person name="Gilroy R."/>
        </authorList>
    </citation>
    <scope>NUCLEOTIDE SEQUENCE</scope>
    <source>
        <strain evidence="1">ChiHecec2B26-12326</strain>
    </source>
</reference>
<sequence length="192" mass="21541">MRVGGILIGLCVLACISCVDYTPKPRGYMRIEPAEARYVRLDDKDLPFEFRVSDATVVELSDSGRVQRLVGVNILYPELDAKLYCSYFPVTPASLRIAEAECRSFVARQAKPTDQIAEKAYSNPDAEVYASLFLIEGESASPIQFMLTDSASRFFRAALYFNCKPNADSLAPAVAYIRRDIVELIQSFSWRE</sequence>
<organism evidence="1 2">
    <name type="scientific">Candidatus Parabacteroides intestinigallinarum</name>
    <dbReference type="NCBI Taxonomy" id="2838722"/>
    <lineage>
        <taxon>Bacteria</taxon>
        <taxon>Pseudomonadati</taxon>
        <taxon>Bacteroidota</taxon>
        <taxon>Bacteroidia</taxon>
        <taxon>Bacteroidales</taxon>
        <taxon>Tannerellaceae</taxon>
        <taxon>Parabacteroides</taxon>
    </lineage>
</organism>
<reference evidence="1" key="1">
    <citation type="journal article" date="2021" name="PeerJ">
        <title>Extensive microbial diversity within the chicken gut microbiome revealed by metagenomics and culture.</title>
        <authorList>
            <person name="Gilroy R."/>
            <person name="Ravi A."/>
            <person name="Getino M."/>
            <person name="Pursley I."/>
            <person name="Horton D.L."/>
            <person name="Alikhan N.F."/>
            <person name="Baker D."/>
            <person name="Gharbi K."/>
            <person name="Hall N."/>
            <person name="Watson M."/>
            <person name="Adriaenssens E.M."/>
            <person name="Foster-Nyarko E."/>
            <person name="Jarju S."/>
            <person name="Secka A."/>
            <person name="Antonio M."/>
            <person name="Oren A."/>
            <person name="Chaudhuri R.R."/>
            <person name="La Ragione R."/>
            <person name="Hildebrand F."/>
            <person name="Pallen M.J."/>
        </authorList>
    </citation>
    <scope>NUCLEOTIDE SEQUENCE</scope>
    <source>
        <strain evidence="1">ChiHecec2B26-12326</strain>
    </source>
</reference>
<dbReference type="AlphaFoldDB" id="A0A9D1XRT2"/>
<accession>A0A9D1XRT2</accession>
<dbReference type="InterPro" id="IPR019850">
    <property type="entry name" value="GldD-like"/>
</dbReference>
<proteinExistence type="predicted"/>
<dbReference type="EMBL" id="DXEN01000054">
    <property type="protein sequence ID" value="HIX86309.1"/>
    <property type="molecule type" value="Genomic_DNA"/>
</dbReference>
<gene>
    <name evidence="1" type="ORF">H9848_06845</name>
</gene>